<keyword evidence="7" id="KW-1185">Reference proteome</keyword>
<dbReference type="PROSITE" id="PS50113">
    <property type="entry name" value="PAC"/>
    <property type="match status" value="1"/>
</dbReference>
<dbReference type="PROSITE" id="PS50887">
    <property type="entry name" value="GGDEF"/>
    <property type="match status" value="1"/>
</dbReference>
<dbReference type="NCBIfam" id="TIGR00254">
    <property type="entry name" value="GGDEF"/>
    <property type="match status" value="1"/>
</dbReference>
<dbReference type="InterPro" id="IPR035965">
    <property type="entry name" value="PAS-like_dom_sf"/>
</dbReference>
<dbReference type="SMART" id="SM00267">
    <property type="entry name" value="GGDEF"/>
    <property type="match status" value="1"/>
</dbReference>
<comment type="caution">
    <text evidence="5">The sequence shown here is derived from an EMBL/GenBank/DDBJ whole genome shotgun (WGS) entry which is preliminary data.</text>
</comment>
<feature type="domain" description="PAC" evidence="1">
    <location>
        <begin position="118"/>
        <end position="170"/>
    </location>
</feature>
<dbReference type="AlphaFoldDB" id="A0A7Y7QTW0"/>
<dbReference type="Pfam" id="PF00990">
    <property type="entry name" value="GGDEF"/>
    <property type="match status" value="1"/>
</dbReference>
<dbReference type="SMART" id="SM00091">
    <property type="entry name" value="PAS"/>
    <property type="match status" value="2"/>
</dbReference>
<reference evidence="6 7" key="1">
    <citation type="submission" date="2020-05" db="EMBL/GenBank/DDBJ databases">
        <title>Draft Genome Sequences of Sphingomonas sp. Isolated from the International Space Station.</title>
        <authorList>
            <person name="Bijlani S."/>
            <person name="Singh N.K."/>
            <person name="Mason C.E."/>
            <person name="Wang C.C."/>
            <person name="Venkateswaran K."/>
        </authorList>
    </citation>
    <scope>NUCLEOTIDE SEQUENCE [LARGE SCALE GENOMIC DNA]</scope>
    <source>
        <strain evidence="4 7">IIF7SW-B5</strain>
        <strain evidence="5">ISS-IIF7SWP</strain>
    </source>
</reference>
<dbReference type="Pfam" id="PF00563">
    <property type="entry name" value="EAL"/>
    <property type="match status" value="1"/>
</dbReference>
<dbReference type="CDD" id="cd00130">
    <property type="entry name" value="PAS"/>
    <property type="match status" value="1"/>
</dbReference>
<feature type="domain" description="EAL" evidence="2">
    <location>
        <begin position="459"/>
        <end position="709"/>
    </location>
</feature>
<dbReference type="InterPro" id="IPR013655">
    <property type="entry name" value="PAS_fold_3"/>
</dbReference>
<dbReference type="Gene3D" id="3.20.20.450">
    <property type="entry name" value="EAL domain"/>
    <property type="match status" value="1"/>
</dbReference>
<dbReference type="NCBIfam" id="TIGR00229">
    <property type="entry name" value="sensory_box"/>
    <property type="match status" value="1"/>
</dbReference>
<evidence type="ECO:0000313" key="4">
    <source>
        <dbReference type="EMBL" id="NNG53108.1"/>
    </source>
</evidence>
<dbReference type="EMBL" id="JABYQV010000004">
    <property type="protein sequence ID" value="NVP30607.1"/>
    <property type="molecule type" value="Genomic_DNA"/>
</dbReference>
<evidence type="ECO:0000313" key="6">
    <source>
        <dbReference type="Proteomes" id="UP000531581"/>
    </source>
</evidence>
<sequence>MSKTSEQGRFVDHSAERQDSDLAAVQRIAALEAAISDLTERLADQEVRHQFACELGNQIPWTATPSGEIVHLPPLWERLTGLTIEEGLGEGWAAAICPEDVEQVQAIWEHARSTGEAMETNFRLVMRGGEWRWFQCRLAPRRGEDGAILSWHGMIEDRHDRYLAEEALKTSEALTRSVLESTTDMVMVMDREWRITFMNTRGAAFVKKLRRGKVGDSFWNLYDDYRGSEFEICFQQAIETGEPVRFESYVANLDMWVDVKACPMGDGLAVFFHDMTERRRASDALVQLAHEDPLTGLANRAVFSAALRHAFEQRLERETHILLLDLDQFKEVNDTLGHSVGDELLRAVALRLTTMLGEGDVLARLGGDEFAVVHLPGPGTRGPEALARALMMSLSKPFMVDGVAIKLAASIGIAASSPTHASDNDLFRAADIALYRAKAEGRGVIRTFDTPMAERVQARQSMKLDLEAALGRGELRLVYQPIMDIATGRFAGAEALLRWRHPTRGDVRPDEFIPLAEDTGLIVPVGNWVLSEACREASAWPEDKTIAVNLSPIQIRDETLPRRVVSALAEVGLAPGRLELEITESVLLNENERNLAILHALRKAGVRIALDDFGTGYSSLSYLRHFPFDKLKLDRCFVGDVGSSRQSQAIARAAGEMGRAFEMTTTAECVETQEQLDWLRTNGWSQAQGWFTGRPMEAAAIRELFASTAGEGNLSETSSAPPQTILRTG</sequence>
<protein>
    <submittedName>
        <fullName evidence="5">EAL domain-containing protein</fullName>
    </submittedName>
</protein>
<dbReference type="InterPro" id="IPR000700">
    <property type="entry name" value="PAS-assoc_C"/>
</dbReference>
<dbReference type="InterPro" id="IPR001610">
    <property type="entry name" value="PAC"/>
</dbReference>
<dbReference type="SUPFAM" id="SSF141868">
    <property type="entry name" value="EAL domain-like"/>
    <property type="match status" value="1"/>
</dbReference>
<evidence type="ECO:0000313" key="7">
    <source>
        <dbReference type="Proteomes" id="UP000557656"/>
    </source>
</evidence>
<feature type="domain" description="GGDEF" evidence="3">
    <location>
        <begin position="317"/>
        <end position="450"/>
    </location>
</feature>
<evidence type="ECO:0000259" key="1">
    <source>
        <dbReference type="PROSITE" id="PS50113"/>
    </source>
</evidence>
<dbReference type="InterPro" id="IPR029787">
    <property type="entry name" value="Nucleotide_cyclase"/>
</dbReference>
<dbReference type="InterPro" id="IPR013656">
    <property type="entry name" value="PAS_4"/>
</dbReference>
<dbReference type="RefSeq" id="WP_170171565.1">
    <property type="nucleotide sequence ID" value="NZ_JABEOV010000010.1"/>
</dbReference>
<dbReference type="InterPro" id="IPR000160">
    <property type="entry name" value="GGDEF_dom"/>
</dbReference>
<dbReference type="CDD" id="cd01948">
    <property type="entry name" value="EAL"/>
    <property type="match status" value="1"/>
</dbReference>
<dbReference type="Gene3D" id="3.30.70.270">
    <property type="match status" value="1"/>
</dbReference>
<dbReference type="InterPro" id="IPR035919">
    <property type="entry name" value="EAL_sf"/>
</dbReference>
<dbReference type="InterPro" id="IPR052155">
    <property type="entry name" value="Biofilm_reg_signaling"/>
</dbReference>
<gene>
    <name evidence="4" type="ORF">HKX05_07070</name>
    <name evidence="5" type="ORF">HLV41_06095</name>
</gene>
<dbReference type="InterPro" id="IPR043128">
    <property type="entry name" value="Rev_trsase/Diguanyl_cyclase"/>
</dbReference>
<evidence type="ECO:0000259" key="2">
    <source>
        <dbReference type="PROSITE" id="PS50883"/>
    </source>
</evidence>
<dbReference type="Gene3D" id="3.30.450.20">
    <property type="entry name" value="PAS domain"/>
    <property type="match status" value="2"/>
</dbReference>
<evidence type="ECO:0000259" key="3">
    <source>
        <dbReference type="PROSITE" id="PS50887"/>
    </source>
</evidence>
<dbReference type="CDD" id="cd01949">
    <property type="entry name" value="GGDEF"/>
    <property type="match status" value="1"/>
</dbReference>
<dbReference type="SMART" id="SM00052">
    <property type="entry name" value="EAL"/>
    <property type="match status" value="1"/>
</dbReference>
<evidence type="ECO:0000313" key="5">
    <source>
        <dbReference type="EMBL" id="NVP30607.1"/>
    </source>
</evidence>
<dbReference type="PANTHER" id="PTHR44757">
    <property type="entry name" value="DIGUANYLATE CYCLASE DGCP"/>
    <property type="match status" value="1"/>
</dbReference>
<dbReference type="Pfam" id="PF08447">
    <property type="entry name" value="PAS_3"/>
    <property type="match status" value="1"/>
</dbReference>
<proteinExistence type="predicted"/>
<organism evidence="5 6">
    <name type="scientific">Sphingomonas sanguinis</name>
    <dbReference type="NCBI Taxonomy" id="33051"/>
    <lineage>
        <taxon>Bacteria</taxon>
        <taxon>Pseudomonadati</taxon>
        <taxon>Pseudomonadota</taxon>
        <taxon>Alphaproteobacteria</taxon>
        <taxon>Sphingomonadales</taxon>
        <taxon>Sphingomonadaceae</taxon>
        <taxon>Sphingomonas</taxon>
    </lineage>
</organism>
<accession>A0A7Y7QTW0</accession>
<dbReference type="SMART" id="SM00086">
    <property type="entry name" value="PAC"/>
    <property type="match status" value="1"/>
</dbReference>
<dbReference type="SUPFAM" id="SSF55785">
    <property type="entry name" value="PYP-like sensor domain (PAS domain)"/>
    <property type="match status" value="2"/>
</dbReference>
<dbReference type="Proteomes" id="UP000531581">
    <property type="component" value="Unassembled WGS sequence"/>
</dbReference>
<dbReference type="PROSITE" id="PS50883">
    <property type="entry name" value="EAL"/>
    <property type="match status" value="1"/>
</dbReference>
<dbReference type="InterPro" id="IPR000014">
    <property type="entry name" value="PAS"/>
</dbReference>
<dbReference type="SUPFAM" id="SSF55073">
    <property type="entry name" value="Nucleotide cyclase"/>
    <property type="match status" value="1"/>
</dbReference>
<dbReference type="Pfam" id="PF08448">
    <property type="entry name" value="PAS_4"/>
    <property type="match status" value="1"/>
</dbReference>
<dbReference type="InterPro" id="IPR001633">
    <property type="entry name" value="EAL_dom"/>
</dbReference>
<dbReference type="Proteomes" id="UP000557656">
    <property type="component" value="Unassembled WGS sequence"/>
</dbReference>
<dbReference type="EMBL" id="JABEOV010000010">
    <property type="protein sequence ID" value="NNG53108.1"/>
    <property type="molecule type" value="Genomic_DNA"/>
</dbReference>
<dbReference type="PANTHER" id="PTHR44757:SF2">
    <property type="entry name" value="BIOFILM ARCHITECTURE MAINTENANCE PROTEIN MBAA"/>
    <property type="match status" value="1"/>
</dbReference>
<name>A0A7Y7QTW0_9SPHN</name>